<dbReference type="InterPro" id="IPR013547">
    <property type="entry name" value="P4H_N"/>
</dbReference>
<evidence type="ECO:0000256" key="11">
    <source>
        <dbReference type="ARBA" id="ARBA00023004"/>
    </source>
</evidence>
<feature type="chain" id="PRO_5006454575" description="procollagen-proline 4-dioxygenase" evidence="13">
    <location>
        <begin position="22"/>
        <end position="537"/>
    </location>
</feature>
<evidence type="ECO:0000313" key="16">
    <source>
        <dbReference type="Proteomes" id="UP000007801"/>
    </source>
</evidence>
<dbReference type="InterPro" id="IPR011990">
    <property type="entry name" value="TPR-like_helical_dom_sf"/>
</dbReference>
<dbReference type="FunCoup" id="B3M893">
    <property type="interactions" value="22"/>
</dbReference>
<dbReference type="GeneID" id="6506269"/>
<dbReference type="Gene3D" id="6.10.140.1460">
    <property type="match status" value="1"/>
</dbReference>
<keyword evidence="11" id="KW-0408">Iron</keyword>
<sequence length="537" mass="63106">MRYFVYLLFIIFIIIYNGSRSGSEKSKEEIEEEKEKEAKWQLKYNTEYYSSSCMGLVKLQKLENEFMKNFTLYTDDLQEKVNTLNLYLDSLKRPKHLTQKEREKFVSNPINSFGLIRRLHQDWIKLQNYVYSPVGMERLDQMEAIVKKAPEAYDMNEAQISISRIETTYELKVNDLANGIIYNEDYRSEMGVRDFFALAQHRFKTGDYNRSLEWLEEARQYKSLENQNNTNKILGDPWEEFARSIIMHNISLENPSLNNETIYKQASNKLKVSEPKEIDKVVYSLLTQWKEESHNATNSTEPSLIAHYTGCRNQFPKQNNLVCRYNATTTPFLKLAPLKLEEVSLDPYIVLYHNVISDREIEEMKGLIDEMDNGWTDLNESREIVSRLVWLTKESRFRKRLNLRIRDITGFNVDEIRGLQIANFGVGGQFKPHYDYFTERILRLNNTILGDRIASIIFYVGDVVHGGQTVFPDIQIAVKPQKGSSLFWFNTFDDATPDPRSLHSVCPVLIGDRWTITKWLHYEPQLFVKPCYPKIRE</sequence>
<dbReference type="GO" id="GO:0031418">
    <property type="term" value="F:L-ascorbic acid binding"/>
    <property type="evidence" value="ECO:0007669"/>
    <property type="project" value="UniProtKB-KW"/>
</dbReference>
<keyword evidence="16" id="KW-1185">Reference proteome</keyword>
<dbReference type="PANTHER" id="PTHR10869">
    <property type="entry name" value="PROLYL 4-HYDROXYLASE ALPHA SUBUNIT"/>
    <property type="match status" value="1"/>
</dbReference>
<dbReference type="HOGENOM" id="CLU_024155_2_0_1"/>
<keyword evidence="6" id="KW-0479">Metal-binding</keyword>
<accession>B3M893</accession>
<dbReference type="KEGG" id="dan:6506269"/>
<feature type="domain" description="Fe2OG dioxygenase" evidence="14">
    <location>
        <begin position="415"/>
        <end position="522"/>
    </location>
</feature>
<keyword evidence="7" id="KW-0256">Endoplasmic reticulum</keyword>
<dbReference type="GO" id="GO:0004656">
    <property type="term" value="F:procollagen-proline 4-dioxygenase activity"/>
    <property type="evidence" value="ECO:0007669"/>
    <property type="project" value="UniProtKB-EC"/>
</dbReference>
<dbReference type="Proteomes" id="UP000007801">
    <property type="component" value="Unassembled WGS sequence"/>
</dbReference>
<comment type="function">
    <text evidence="2">Catalyzes the post-translational formation of 4-hydroxyproline in -Xaa-Pro-Gly- sequences in collagens and other proteins.</text>
</comment>
<dbReference type="Gene3D" id="2.60.120.620">
    <property type="entry name" value="q2cbj1_9rhob like domain"/>
    <property type="match status" value="1"/>
</dbReference>
<evidence type="ECO:0000259" key="14">
    <source>
        <dbReference type="PROSITE" id="PS51471"/>
    </source>
</evidence>
<dbReference type="AlphaFoldDB" id="B3M893"/>
<dbReference type="SMART" id="SM00702">
    <property type="entry name" value="P4Hc"/>
    <property type="match status" value="1"/>
</dbReference>
<dbReference type="InterPro" id="IPR005123">
    <property type="entry name" value="Oxoglu/Fe-dep_dioxygenase_dom"/>
</dbReference>
<dbReference type="GO" id="GO:0007618">
    <property type="term" value="P:mating"/>
    <property type="evidence" value="ECO:0007669"/>
    <property type="project" value="EnsemblMetazoa"/>
</dbReference>
<evidence type="ECO:0000256" key="4">
    <source>
        <dbReference type="ARBA" id="ARBA00006511"/>
    </source>
</evidence>
<dbReference type="InParanoid" id="B3M893"/>
<evidence type="ECO:0000256" key="2">
    <source>
        <dbReference type="ARBA" id="ARBA00002035"/>
    </source>
</evidence>
<evidence type="ECO:0000256" key="13">
    <source>
        <dbReference type="SAM" id="SignalP"/>
    </source>
</evidence>
<dbReference type="PROSITE" id="PS51471">
    <property type="entry name" value="FE2OG_OXY"/>
    <property type="match status" value="1"/>
</dbReference>
<dbReference type="PANTHER" id="PTHR10869:SF216">
    <property type="entry name" value="PROCOLLAGEN-PROLINE 4-DIOXYGENASE"/>
    <property type="match status" value="1"/>
</dbReference>
<dbReference type="EC" id="1.14.11.2" evidence="5"/>
<evidence type="ECO:0000256" key="1">
    <source>
        <dbReference type="ARBA" id="ARBA00001961"/>
    </source>
</evidence>
<comment type="cofactor">
    <cofactor evidence="1">
        <name>L-ascorbate</name>
        <dbReference type="ChEBI" id="CHEBI:38290"/>
    </cofactor>
</comment>
<comment type="subcellular location">
    <subcellularLocation>
        <location evidence="3">Endoplasmic reticulum lumen</location>
    </subcellularLocation>
</comment>
<feature type="signal peptide" evidence="13">
    <location>
        <begin position="1"/>
        <end position="21"/>
    </location>
</feature>
<keyword evidence="10 15" id="KW-0560">Oxidoreductase</keyword>
<evidence type="ECO:0000256" key="6">
    <source>
        <dbReference type="ARBA" id="ARBA00022723"/>
    </source>
</evidence>
<dbReference type="InterPro" id="IPR045054">
    <property type="entry name" value="P4HA-like"/>
</dbReference>
<dbReference type="eggNOG" id="KOG1591">
    <property type="taxonomic scope" value="Eukaryota"/>
</dbReference>
<evidence type="ECO:0000256" key="3">
    <source>
        <dbReference type="ARBA" id="ARBA00004319"/>
    </source>
</evidence>
<proteinExistence type="inferred from homology"/>
<dbReference type="SMR" id="B3M893"/>
<dbReference type="GO" id="GO:0005506">
    <property type="term" value="F:iron ion binding"/>
    <property type="evidence" value="ECO:0007669"/>
    <property type="project" value="InterPro"/>
</dbReference>
<dbReference type="Pfam" id="PF08336">
    <property type="entry name" value="P4Ha_N"/>
    <property type="match status" value="1"/>
</dbReference>
<keyword evidence="13" id="KW-0732">Signal</keyword>
<dbReference type="Gene3D" id="1.25.40.10">
    <property type="entry name" value="Tetratricopeptide repeat domain"/>
    <property type="match status" value="1"/>
</dbReference>
<reference evidence="15 16" key="1">
    <citation type="journal article" date="2007" name="Nature">
        <title>Evolution of genes and genomes on the Drosophila phylogeny.</title>
        <authorList>
            <consortium name="Drosophila 12 Genomes Consortium"/>
            <person name="Clark A.G."/>
            <person name="Eisen M.B."/>
            <person name="Smith D.R."/>
            <person name="Bergman C.M."/>
            <person name="Oliver B."/>
            <person name="Markow T.A."/>
            <person name="Kaufman T.C."/>
            <person name="Kellis M."/>
            <person name="Gelbart W."/>
            <person name="Iyer V.N."/>
            <person name="Pollard D.A."/>
            <person name="Sackton T.B."/>
            <person name="Larracuente A.M."/>
            <person name="Singh N.D."/>
            <person name="Abad J.P."/>
            <person name="Abt D.N."/>
            <person name="Adryan B."/>
            <person name="Aguade M."/>
            <person name="Akashi H."/>
            <person name="Anderson W.W."/>
            <person name="Aquadro C.F."/>
            <person name="Ardell D.H."/>
            <person name="Arguello R."/>
            <person name="Artieri C.G."/>
            <person name="Barbash D.A."/>
            <person name="Barker D."/>
            <person name="Barsanti P."/>
            <person name="Batterham P."/>
            <person name="Batzoglou S."/>
            <person name="Begun D."/>
            <person name="Bhutkar A."/>
            <person name="Blanco E."/>
            <person name="Bosak S.A."/>
            <person name="Bradley R.K."/>
            <person name="Brand A.D."/>
            <person name="Brent M.R."/>
            <person name="Brooks A.N."/>
            <person name="Brown R.H."/>
            <person name="Butlin R.K."/>
            <person name="Caggese C."/>
            <person name="Calvi B.R."/>
            <person name="Bernardo de Carvalho A."/>
            <person name="Caspi A."/>
            <person name="Castrezana S."/>
            <person name="Celniker S.E."/>
            <person name="Chang J.L."/>
            <person name="Chapple C."/>
            <person name="Chatterji S."/>
            <person name="Chinwalla A."/>
            <person name="Civetta A."/>
            <person name="Clifton S.W."/>
            <person name="Comeron J.M."/>
            <person name="Costello J.C."/>
            <person name="Coyne J.A."/>
            <person name="Daub J."/>
            <person name="David R.G."/>
            <person name="Delcher A.L."/>
            <person name="Delehaunty K."/>
            <person name="Do C.B."/>
            <person name="Ebling H."/>
            <person name="Edwards K."/>
            <person name="Eickbush T."/>
            <person name="Evans J.D."/>
            <person name="Filipski A."/>
            <person name="Findeiss S."/>
            <person name="Freyhult E."/>
            <person name="Fulton L."/>
            <person name="Fulton R."/>
            <person name="Garcia A.C."/>
            <person name="Gardiner A."/>
            <person name="Garfield D.A."/>
            <person name="Garvin B.E."/>
            <person name="Gibson G."/>
            <person name="Gilbert D."/>
            <person name="Gnerre S."/>
            <person name="Godfrey J."/>
            <person name="Good R."/>
            <person name="Gotea V."/>
            <person name="Gravely B."/>
            <person name="Greenberg A.J."/>
            <person name="Griffiths-Jones S."/>
            <person name="Gross S."/>
            <person name="Guigo R."/>
            <person name="Gustafson E.A."/>
            <person name="Haerty W."/>
            <person name="Hahn M.W."/>
            <person name="Halligan D.L."/>
            <person name="Halpern A.L."/>
            <person name="Halter G.M."/>
            <person name="Han M.V."/>
            <person name="Heger A."/>
            <person name="Hillier L."/>
            <person name="Hinrichs A.S."/>
            <person name="Holmes I."/>
            <person name="Hoskins R.A."/>
            <person name="Hubisz M.J."/>
            <person name="Hultmark D."/>
            <person name="Huntley M.A."/>
            <person name="Jaffe D.B."/>
            <person name="Jagadeeshan S."/>
            <person name="Jeck W.R."/>
            <person name="Johnson J."/>
            <person name="Jones C.D."/>
            <person name="Jordan W.C."/>
            <person name="Karpen G.H."/>
            <person name="Kataoka E."/>
            <person name="Keightley P.D."/>
            <person name="Kheradpour P."/>
            <person name="Kirkness E.F."/>
            <person name="Koerich L.B."/>
            <person name="Kristiansen K."/>
            <person name="Kudrna D."/>
            <person name="Kulathinal R.J."/>
            <person name="Kumar S."/>
            <person name="Kwok R."/>
            <person name="Lander E."/>
            <person name="Langley C.H."/>
            <person name="Lapoint R."/>
            <person name="Lazzaro B.P."/>
            <person name="Lee S.J."/>
            <person name="Levesque L."/>
            <person name="Li R."/>
            <person name="Lin C.F."/>
            <person name="Lin M.F."/>
            <person name="Lindblad-Toh K."/>
            <person name="Llopart A."/>
            <person name="Long M."/>
            <person name="Low L."/>
            <person name="Lozovsky E."/>
            <person name="Lu J."/>
            <person name="Luo M."/>
            <person name="Machado C.A."/>
            <person name="Makalowski W."/>
            <person name="Marzo M."/>
            <person name="Matsuda M."/>
            <person name="Matzkin L."/>
            <person name="McAllister B."/>
            <person name="McBride C.S."/>
            <person name="McKernan B."/>
            <person name="McKernan K."/>
            <person name="Mendez-Lago M."/>
            <person name="Minx P."/>
            <person name="Mollenhauer M.U."/>
            <person name="Montooth K."/>
            <person name="Mount S.M."/>
            <person name="Mu X."/>
            <person name="Myers E."/>
            <person name="Negre B."/>
            <person name="Newfeld S."/>
            <person name="Nielsen R."/>
            <person name="Noor M.A."/>
            <person name="O'Grady P."/>
            <person name="Pachter L."/>
            <person name="Papaceit M."/>
            <person name="Parisi M.J."/>
            <person name="Parisi M."/>
            <person name="Parts L."/>
            <person name="Pedersen J.S."/>
            <person name="Pesole G."/>
            <person name="Phillippy A.M."/>
            <person name="Ponting C.P."/>
            <person name="Pop M."/>
            <person name="Porcelli D."/>
            <person name="Powell J.R."/>
            <person name="Prohaska S."/>
            <person name="Pruitt K."/>
            <person name="Puig M."/>
            <person name="Quesneville H."/>
            <person name="Ram K.R."/>
            <person name="Rand D."/>
            <person name="Rasmussen M.D."/>
            <person name="Reed L.K."/>
            <person name="Reenan R."/>
            <person name="Reily A."/>
            <person name="Remington K.A."/>
            <person name="Rieger T.T."/>
            <person name="Ritchie M.G."/>
            <person name="Robin C."/>
            <person name="Rogers Y.H."/>
            <person name="Rohde C."/>
            <person name="Rozas J."/>
            <person name="Rubenfield M.J."/>
            <person name="Ruiz A."/>
            <person name="Russo S."/>
            <person name="Salzberg S.L."/>
            <person name="Sanchez-Gracia A."/>
            <person name="Saranga D.J."/>
            <person name="Sato H."/>
            <person name="Schaeffer S.W."/>
            <person name="Schatz M.C."/>
            <person name="Schlenke T."/>
            <person name="Schwartz R."/>
            <person name="Segarra C."/>
            <person name="Singh R.S."/>
            <person name="Sirot L."/>
            <person name="Sirota M."/>
            <person name="Sisneros N.B."/>
            <person name="Smith C.D."/>
            <person name="Smith T.F."/>
            <person name="Spieth J."/>
            <person name="Stage D.E."/>
            <person name="Stark A."/>
            <person name="Stephan W."/>
            <person name="Strausberg R.L."/>
            <person name="Strempel S."/>
            <person name="Sturgill D."/>
            <person name="Sutton G."/>
            <person name="Sutton G.G."/>
            <person name="Tao W."/>
            <person name="Teichmann S."/>
            <person name="Tobari Y.N."/>
            <person name="Tomimura Y."/>
            <person name="Tsolas J.M."/>
            <person name="Valente V.L."/>
            <person name="Venter E."/>
            <person name="Venter J.C."/>
            <person name="Vicario S."/>
            <person name="Vieira F.G."/>
            <person name="Vilella A.J."/>
            <person name="Villasante A."/>
            <person name="Walenz B."/>
            <person name="Wang J."/>
            <person name="Wasserman M."/>
            <person name="Watts T."/>
            <person name="Wilson D."/>
            <person name="Wilson R.K."/>
            <person name="Wing R.A."/>
            <person name="Wolfner M.F."/>
            <person name="Wong A."/>
            <person name="Wong G.K."/>
            <person name="Wu C.I."/>
            <person name="Wu G."/>
            <person name="Yamamoto D."/>
            <person name="Yang H.P."/>
            <person name="Yang S.P."/>
            <person name="Yorke J.A."/>
            <person name="Yoshida K."/>
            <person name="Zdobnov E."/>
            <person name="Zhang P."/>
            <person name="Zhang Y."/>
            <person name="Zimin A.V."/>
            <person name="Baldwin J."/>
            <person name="Abdouelleil A."/>
            <person name="Abdulkadir J."/>
            <person name="Abebe A."/>
            <person name="Abera B."/>
            <person name="Abreu J."/>
            <person name="Acer S.C."/>
            <person name="Aftuck L."/>
            <person name="Alexander A."/>
            <person name="An P."/>
            <person name="Anderson E."/>
            <person name="Anderson S."/>
            <person name="Arachi H."/>
            <person name="Azer M."/>
            <person name="Bachantsang P."/>
            <person name="Barry A."/>
            <person name="Bayul T."/>
            <person name="Berlin A."/>
            <person name="Bessette D."/>
            <person name="Bloom T."/>
            <person name="Blye J."/>
            <person name="Boguslavskiy L."/>
            <person name="Bonnet C."/>
            <person name="Boukhgalter B."/>
            <person name="Bourzgui I."/>
            <person name="Brown A."/>
            <person name="Cahill P."/>
            <person name="Channer S."/>
            <person name="Cheshatsang Y."/>
            <person name="Chuda L."/>
            <person name="Citroen M."/>
            <person name="Collymore A."/>
            <person name="Cooke P."/>
            <person name="Costello M."/>
            <person name="D'Aco K."/>
            <person name="Daza R."/>
            <person name="De Haan G."/>
            <person name="DeGray S."/>
            <person name="DeMaso C."/>
            <person name="Dhargay N."/>
            <person name="Dooley K."/>
            <person name="Dooley E."/>
            <person name="Doricent M."/>
            <person name="Dorje P."/>
            <person name="Dorjee K."/>
            <person name="Dupes A."/>
            <person name="Elong R."/>
            <person name="Falk J."/>
            <person name="Farina A."/>
            <person name="Faro S."/>
            <person name="Ferguson D."/>
            <person name="Fisher S."/>
            <person name="Foley C.D."/>
            <person name="Franke A."/>
            <person name="Friedrich D."/>
            <person name="Gadbois L."/>
            <person name="Gearin G."/>
            <person name="Gearin C.R."/>
            <person name="Giannoukos G."/>
            <person name="Goode T."/>
            <person name="Graham J."/>
            <person name="Grandbois E."/>
            <person name="Grewal S."/>
            <person name="Gyaltsen K."/>
            <person name="Hafez N."/>
            <person name="Hagos B."/>
            <person name="Hall J."/>
            <person name="Henson C."/>
            <person name="Hollinger A."/>
            <person name="Honan T."/>
            <person name="Huard M.D."/>
            <person name="Hughes L."/>
            <person name="Hurhula B."/>
            <person name="Husby M.E."/>
            <person name="Kamat A."/>
            <person name="Kanga B."/>
            <person name="Kashin S."/>
            <person name="Khazanovich D."/>
            <person name="Kisner P."/>
            <person name="Lance K."/>
            <person name="Lara M."/>
            <person name="Lee W."/>
            <person name="Lennon N."/>
            <person name="Letendre F."/>
            <person name="LeVine R."/>
            <person name="Lipovsky A."/>
            <person name="Liu X."/>
            <person name="Liu J."/>
            <person name="Liu S."/>
            <person name="Lokyitsang T."/>
            <person name="Lokyitsang Y."/>
            <person name="Lubonja R."/>
            <person name="Lui A."/>
            <person name="MacDonald P."/>
            <person name="Magnisalis V."/>
            <person name="Maru K."/>
            <person name="Matthews C."/>
            <person name="McCusker W."/>
            <person name="McDonough S."/>
            <person name="Mehta T."/>
            <person name="Meldrim J."/>
            <person name="Meneus L."/>
            <person name="Mihai O."/>
            <person name="Mihalev A."/>
            <person name="Mihova T."/>
            <person name="Mittelman R."/>
            <person name="Mlenga V."/>
            <person name="Montmayeur A."/>
            <person name="Mulrain L."/>
            <person name="Navidi A."/>
            <person name="Naylor J."/>
            <person name="Negash T."/>
            <person name="Nguyen T."/>
            <person name="Nguyen N."/>
            <person name="Nicol R."/>
            <person name="Norbu C."/>
            <person name="Norbu N."/>
            <person name="Novod N."/>
            <person name="O'Neill B."/>
            <person name="Osman S."/>
            <person name="Markiewicz E."/>
            <person name="Oyono O.L."/>
            <person name="Patti C."/>
            <person name="Phunkhang P."/>
            <person name="Pierre F."/>
            <person name="Priest M."/>
            <person name="Raghuraman S."/>
            <person name="Rege F."/>
            <person name="Reyes R."/>
            <person name="Rise C."/>
            <person name="Rogov P."/>
            <person name="Ross K."/>
            <person name="Ryan E."/>
            <person name="Settipalli S."/>
            <person name="Shea T."/>
            <person name="Sherpa N."/>
            <person name="Shi L."/>
            <person name="Shih D."/>
            <person name="Sparrow T."/>
            <person name="Spaulding J."/>
            <person name="Stalker J."/>
            <person name="Stange-Thomann N."/>
            <person name="Stavropoulos S."/>
            <person name="Stone C."/>
            <person name="Strader C."/>
            <person name="Tesfaye S."/>
            <person name="Thomson T."/>
            <person name="Thoulutsang Y."/>
            <person name="Thoulutsang D."/>
            <person name="Topham K."/>
            <person name="Topping I."/>
            <person name="Tsamla T."/>
            <person name="Vassiliev H."/>
            <person name="Vo A."/>
            <person name="Wangchuk T."/>
            <person name="Wangdi T."/>
            <person name="Weiand M."/>
            <person name="Wilkinson J."/>
            <person name="Wilson A."/>
            <person name="Yadav S."/>
            <person name="Young G."/>
            <person name="Yu Q."/>
            <person name="Zembek L."/>
            <person name="Zhong D."/>
            <person name="Zimmer A."/>
            <person name="Zwirko Z."/>
            <person name="Jaffe D.B."/>
            <person name="Alvarez P."/>
            <person name="Brockman W."/>
            <person name="Butler J."/>
            <person name="Chin C."/>
            <person name="Gnerre S."/>
            <person name="Grabherr M."/>
            <person name="Kleber M."/>
            <person name="Mauceli E."/>
            <person name="MacCallum I."/>
        </authorList>
    </citation>
    <scope>NUCLEOTIDE SEQUENCE [LARGE SCALE GENOMIC DNA]</scope>
    <source>
        <strain evidence="16">Tucson 14024-0371.13</strain>
    </source>
</reference>
<evidence type="ECO:0000256" key="7">
    <source>
        <dbReference type="ARBA" id="ARBA00022824"/>
    </source>
</evidence>
<comment type="similarity">
    <text evidence="4">Belongs to the P4HA family.</text>
</comment>
<keyword evidence="8" id="KW-0847">Vitamin C</keyword>
<keyword evidence="9" id="KW-0223">Dioxygenase</keyword>
<dbReference type="InterPro" id="IPR044862">
    <property type="entry name" value="Pro_4_hyd_alph_FE2OG_OXY"/>
</dbReference>
<evidence type="ECO:0000256" key="8">
    <source>
        <dbReference type="ARBA" id="ARBA00022896"/>
    </source>
</evidence>
<dbReference type="InterPro" id="IPR006620">
    <property type="entry name" value="Pro_4_hyd_alph"/>
</dbReference>
<dbReference type="OrthoDB" id="420380at2759"/>
<evidence type="ECO:0000256" key="5">
    <source>
        <dbReference type="ARBA" id="ARBA00012269"/>
    </source>
</evidence>
<dbReference type="GO" id="GO:0005788">
    <property type="term" value="C:endoplasmic reticulum lumen"/>
    <property type="evidence" value="ECO:0007669"/>
    <property type="project" value="UniProtKB-SubCell"/>
</dbReference>
<organism evidence="15 16">
    <name type="scientific">Drosophila ananassae</name>
    <name type="common">Fruit fly</name>
    <dbReference type="NCBI Taxonomy" id="7217"/>
    <lineage>
        <taxon>Eukaryota</taxon>
        <taxon>Metazoa</taxon>
        <taxon>Ecdysozoa</taxon>
        <taxon>Arthropoda</taxon>
        <taxon>Hexapoda</taxon>
        <taxon>Insecta</taxon>
        <taxon>Pterygota</taxon>
        <taxon>Neoptera</taxon>
        <taxon>Endopterygota</taxon>
        <taxon>Diptera</taxon>
        <taxon>Brachycera</taxon>
        <taxon>Muscomorpha</taxon>
        <taxon>Ephydroidea</taxon>
        <taxon>Drosophilidae</taxon>
        <taxon>Drosophila</taxon>
        <taxon>Sophophora</taxon>
    </lineage>
</organism>
<evidence type="ECO:0000256" key="12">
    <source>
        <dbReference type="ARBA" id="ARBA00023180"/>
    </source>
</evidence>
<dbReference type="EMBL" id="CH902618">
    <property type="protein sequence ID" value="EDV41032.2"/>
    <property type="molecule type" value="Genomic_DNA"/>
</dbReference>
<name>B3M893_DROAN</name>
<protein>
    <recommendedName>
        <fullName evidence="5">procollagen-proline 4-dioxygenase</fullName>
        <ecNumber evidence="5">1.14.11.2</ecNumber>
    </recommendedName>
</protein>
<evidence type="ECO:0000256" key="9">
    <source>
        <dbReference type="ARBA" id="ARBA00022964"/>
    </source>
</evidence>
<keyword evidence="12" id="KW-0325">Glycoprotein</keyword>
<evidence type="ECO:0000313" key="15">
    <source>
        <dbReference type="EMBL" id="EDV41032.2"/>
    </source>
</evidence>
<gene>
    <name evidence="15" type="primary">Dana\GF23628</name>
    <name evidence="15" type="synonym">dana_GLEANR_8413</name>
    <name evidence="15" type="ORF">GF23628</name>
</gene>
<dbReference type="Pfam" id="PF13640">
    <property type="entry name" value="2OG-FeII_Oxy_3"/>
    <property type="match status" value="1"/>
</dbReference>
<evidence type="ECO:0000256" key="10">
    <source>
        <dbReference type="ARBA" id="ARBA00023002"/>
    </source>
</evidence>